<accession>T1G0P8</accession>
<dbReference type="SUPFAM" id="SSF53335">
    <property type="entry name" value="S-adenosyl-L-methionine-dependent methyltransferases"/>
    <property type="match status" value="1"/>
</dbReference>
<proteinExistence type="predicted"/>
<dbReference type="GeneID" id="20214646"/>
<dbReference type="OrthoDB" id="413520at2759"/>
<dbReference type="STRING" id="6412.T1G0P8"/>
<dbReference type="CTD" id="20214646"/>
<dbReference type="OMA" id="MNTCIAT"/>
<dbReference type="GO" id="GO:0005829">
    <property type="term" value="C:cytosol"/>
    <property type="evidence" value="ECO:0000318"/>
    <property type="project" value="GO_Central"/>
</dbReference>
<organism evidence="2 3">
    <name type="scientific">Helobdella robusta</name>
    <name type="common">Californian leech</name>
    <dbReference type="NCBI Taxonomy" id="6412"/>
    <lineage>
        <taxon>Eukaryota</taxon>
        <taxon>Metazoa</taxon>
        <taxon>Spiralia</taxon>
        <taxon>Lophotrochozoa</taxon>
        <taxon>Annelida</taxon>
        <taxon>Clitellata</taxon>
        <taxon>Hirudinea</taxon>
        <taxon>Rhynchobdellida</taxon>
        <taxon>Glossiphoniidae</taxon>
        <taxon>Helobdella</taxon>
    </lineage>
</organism>
<evidence type="ECO:0000313" key="2">
    <source>
        <dbReference type="EnsemblMetazoa" id="HelroP71648"/>
    </source>
</evidence>
<dbReference type="KEGG" id="hro:HELRODRAFT_71648"/>
<gene>
    <name evidence="2" type="primary">20214646</name>
    <name evidence="1" type="ORF">HELRODRAFT_71648</name>
</gene>
<dbReference type="EMBL" id="KB095812">
    <property type="protein sequence ID" value="ESO11538.1"/>
    <property type="molecule type" value="Genomic_DNA"/>
</dbReference>
<reference evidence="2" key="3">
    <citation type="submission" date="2015-06" db="UniProtKB">
        <authorList>
            <consortium name="EnsemblMetazoa"/>
        </authorList>
    </citation>
    <scope>IDENTIFICATION</scope>
</reference>
<evidence type="ECO:0000313" key="3">
    <source>
        <dbReference type="Proteomes" id="UP000015101"/>
    </source>
</evidence>
<dbReference type="RefSeq" id="XP_009010026.1">
    <property type="nucleotide sequence ID" value="XM_009011778.1"/>
</dbReference>
<dbReference type="InterPro" id="IPR019410">
    <property type="entry name" value="Methyltransf_16"/>
</dbReference>
<dbReference type="Pfam" id="PF10294">
    <property type="entry name" value="Methyltransf_16"/>
    <property type="match status" value="1"/>
</dbReference>
<dbReference type="EMBL" id="AMQM01002446">
    <property type="status" value="NOT_ANNOTATED_CDS"/>
    <property type="molecule type" value="Genomic_DNA"/>
</dbReference>
<protein>
    <recommendedName>
        <fullName evidence="4">Methyltransferase small domain-containing protein</fullName>
    </recommendedName>
</protein>
<dbReference type="InParanoid" id="T1G0P8"/>
<reference evidence="3" key="1">
    <citation type="submission" date="2012-12" db="EMBL/GenBank/DDBJ databases">
        <authorList>
            <person name="Hellsten U."/>
            <person name="Grimwood J."/>
            <person name="Chapman J.A."/>
            <person name="Shapiro H."/>
            <person name="Aerts A."/>
            <person name="Otillar R.P."/>
            <person name="Terry A.Y."/>
            <person name="Boore J.L."/>
            <person name="Simakov O."/>
            <person name="Marletaz F."/>
            <person name="Cho S.-J."/>
            <person name="Edsinger-Gonzales E."/>
            <person name="Havlak P."/>
            <person name="Kuo D.-H."/>
            <person name="Larsson T."/>
            <person name="Lv J."/>
            <person name="Arendt D."/>
            <person name="Savage R."/>
            <person name="Osoegawa K."/>
            <person name="de Jong P."/>
            <person name="Lindberg D.R."/>
            <person name="Seaver E.C."/>
            <person name="Weisblat D.A."/>
            <person name="Putnam N.H."/>
            <person name="Grigoriev I.V."/>
            <person name="Rokhsar D.S."/>
        </authorList>
    </citation>
    <scope>NUCLEOTIDE SEQUENCE</scope>
</reference>
<dbReference type="GO" id="GO:0032991">
    <property type="term" value="C:protein-containing complex"/>
    <property type="evidence" value="ECO:0000318"/>
    <property type="project" value="GO_Central"/>
</dbReference>
<dbReference type="Proteomes" id="UP000015101">
    <property type="component" value="Unassembled WGS sequence"/>
</dbReference>
<sequence length="247" mass="27927">MRSPTATATATSTTPKIKIKKEHEQQNGRRYFSEYSVESAKYQSALIIYSEENIPELHRLERNIIVGKYSVKIRQQWSALGVAGSVWDAAIVLAEYSQNDDLNGLNVIELGSGTGFLGIFYSKLGAKVTLTDVADCIPNMEHNVGINEASGAVTVKELKWGQNLSEFQDKYDFILGADIVYIEETFKDLLNTLLHLSNCQTKIFLSCKIRYKKDSKFISSLCDYFSVETVHYDDKYDITIYLARKIC</sequence>
<dbReference type="InterPro" id="IPR029063">
    <property type="entry name" value="SAM-dependent_MTases_sf"/>
</dbReference>
<reference evidence="1 3" key="2">
    <citation type="journal article" date="2013" name="Nature">
        <title>Insights into bilaterian evolution from three spiralian genomes.</title>
        <authorList>
            <person name="Simakov O."/>
            <person name="Marletaz F."/>
            <person name="Cho S.J."/>
            <person name="Edsinger-Gonzales E."/>
            <person name="Havlak P."/>
            <person name="Hellsten U."/>
            <person name="Kuo D.H."/>
            <person name="Larsson T."/>
            <person name="Lv J."/>
            <person name="Arendt D."/>
            <person name="Savage R."/>
            <person name="Osoegawa K."/>
            <person name="de Jong P."/>
            <person name="Grimwood J."/>
            <person name="Chapman J.A."/>
            <person name="Shapiro H."/>
            <person name="Aerts A."/>
            <person name="Otillar R.P."/>
            <person name="Terry A.Y."/>
            <person name="Boore J.L."/>
            <person name="Grigoriev I.V."/>
            <person name="Lindberg D.R."/>
            <person name="Seaver E.C."/>
            <person name="Weisblat D.A."/>
            <person name="Putnam N.H."/>
            <person name="Rokhsar D.S."/>
        </authorList>
    </citation>
    <scope>NUCLEOTIDE SEQUENCE</scope>
</reference>
<name>T1G0P8_HELRO</name>
<dbReference type="eggNOG" id="KOG2793">
    <property type="taxonomic scope" value="Eukaryota"/>
</dbReference>
<dbReference type="PANTHER" id="PTHR14614">
    <property type="entry name" value="HEPATOCELLULAR CARCINOMA-ASSOCIATED ANTIGEN"/>
    <property type="match status" value="1"/>
</dbReference>
<dbReference type="PANTHER" id="PTHR14614:SF109">
    <property type="entry name" value="RIBOSOMAL LYSINE N-METHYLTRANSFERASE 5"/>
    <property type="match status" value="1"/>
</dbReference>
<evidence type="ECO:0000313" key="1">
    <source>
        <dbReference type="EMBL" id="ESO11538.1"/>
    </source>
</evidence>
<dbReference type="EnsemblMetazoa" id="HelroT71648">
    <property type="protein sequence ID" value="HelroP71648"/>
    <property type="gene ID" value="HelroG71648"/>
</dbReference>
<evidence type="ECO:0008006" key="4">
    <source>
        <dbReference type="Google" id="ProtNLM"/>
    </source>
</evidence>
<dbReference type="AlphaFoldDB" id="T1G0P8"/>
<dbReference type="GO" id="GO:0016279">
    <property type="term" value="F:protein-lysine N-methyltransferase activity"/>
    <property type="evidence" value="ECO:0000318"/>
    <property type="project" value="GO_Central"/>
</dbReference>
<keyword evidence="3" id="KW-1185">Reference proteome</keyword>
<dbReference type="HOGENOM" id="CLU_055721_4_2_1"/>
<dbReference type="Gene3D" id="3.40.50.150">
    <property type="entry name" value="Vaccinia Virus protein VP39"/>
    <property type="match status" value="1"/>
</dbReference>